<comment type="caution">
    <text evidence="1">The sequence shown here is derived from an EMBL/GenBank/DDBJ whole genome shotgun (WGS) entry which is preliminary data.</text>
</comment>
<reference evidence="1" key="1">
    <citation type="submission" date="2021-02" db="EMBL/GenBank/DDBJ databases">
        <authorList>
            <person name="Nowell W R."/>
        </authorList>
    </citation>
    <scope>NUCLEOTIDE SEQUENCE</scope>
    <source>
        <strain evidence="1">Ploen Becks lab</strain>
    </source>
</reference>
<gene>
    <name evidence="1" type="ORF">OXX778_LOCUS9641</name>
</gene>
<evidence type="ECO:0000313" key="1">
    <source>
        <dbReference type="EMBL" id="CAF0865154.1"/>
    </source>
</evidence>
<dbReference type="EMBL" id="CAJNOC010001442">
    <property type="protein sequence ID" value="CAF0865154.1"/>
    <property type="molecule type" value="Genomic_DNA"/>
</dbReference>
<evidence type="ECO:0008006" key="3">
    <source>
        <dbReference type="Google" id="ProtNLM"/>
    </source>
</evidence>
<feature type="non-terminal residue" evidence="1">
    <location>
        <position position="239"/>
    </location>
</feature>
<protein>
    <recommendedName>
        <fullName evidence="3">Reverse transcriptase domain-containing protein</fullName>
    </recommendedName>
</protein>
<accession>A0A813X9T5</accession>
<dbReference type="OrthoDB" id="5810672at2759"/>
<keyword evidence="2" id="KW-1185">Reference proteome</keyword>
<dbReference type="AlphaFoldDB" id="A0A813X9T5"/>
<name>A0A813X9T5_9BILA</name>
<dbReference type="Proteomes" id="UP000663879">
    <property type="component" value="Unassembled WGS sequence"/>
</dbReference>
<dbReference type="PANTHER" id="PTHR19446">
    <property type="entry name" value="REVERSE TRANSCRIPTASES"/>
    <property type="match status" value="1"/>
</dbReference>
<organism evidence="1 2">
    <name type="scientific">Brachionus calyciflorus</name>
    <dbReference type="NCBI Taxonomy" id="104777"/>
    <lineage>
        <taxon>Eukaryota</taxon>
        <taxon>Metazoa</taxon>
        <taxon>Spiralia</taxon>
        <taxon>Gnathifera</taxon>
        <taxon>Rotifera</taxon>
        <taxon>Eurotatoria</taxon>
        <taxon>Monogononta</taxon>
        <taxon>Pseudotrocha</taxon>
        <taxon>Ploima</taxon>
        <taxon>Brachionidae</taxon>
        <taxon>Brachionus</taxon>
    </lineage>
</organism>
<proteinExistence type="predicted"/>
<sequence length="239" mass="28082">MFWSFINNQKNSNKNKSSEEIDLSLEKLYDHYQHFFKQEHLNDEFADQVKQKVDEYFNSAKTNAPNESFSMDNLTEAISKFDYSYVQGYDKCSYNLIKHCKSINYLSILLDFYNSILSRLEFPKYFNISLITPIIKDKKKPSNDPNNLRPISLSNTFAQIFERLILIKSPELVSTHQNQFGFKKFTSCNHAIFVVKETIAYYLDKNTDLTLASLDAEKAFDKLWRNGLFLKLINKLTPR</sequence>
<evidence type="ECO:0000313" key="2">
    <source>
        <dbReference type="Proteomes" id="UP000663879"/>
    </source>
</evidence>